<dbReference type="RefSeq" id="WP_255329137.1">
    <property type="nucleotide sequence ID" value="NZ_JAKZEU010000002.1"/>
</dbReference>
<proteinExistence type="predicted"/>
<evidence type="ECO:0000313" key="2">
    <source>
        <dbReference type="Proteomes" id="UP001203945"/>
    </source>
</evidence>
<comment type="caution">
    <text evidence="1">The sequence shown here is derived from an EMBL/GenBank/DDBJ whole genome shotgun (WGS) entry which is preliminary data.</text>
</comment>
<dbReference type="EMBL" id="JAKZEU010000002">
    <property type="protein sequence ID" value="MCQ0970145.1"/>
    <property type="molecule type" value="Genomic_DNA"/>
</dbReference>
<name>A0ABT1MPC5_9RHOB</name>
<keyword evidence="2" id="KW-1185">Reference proteome</keyword>
<reference evidence="1 2" key="1">
    <citation type="submission" date="2022-03" db="EMBL/GenBank/DDBJ databases">
        <authorList>
            <person name="He Y."/>
        </authorList>
    </citation>
    <scope>NUCLEOTIDE SEQUENCE [LARGE SCALE GENOMIC DNA]</scope>
    <source>
        <strain evidence="1 2">TK19116</strain>
    </source>
</reference>
<dbReference type="Proteomes" id="UP001203945">
    <property type="component" value="Unassembled WGS sequence"/>
</dbReference>
<evidence type="ECO:0000313" key="1">
    <source>
        <dbReference type="EMBL" id="MCQ0970145.1"/>
    </source>
</evidence>
<sequence length="395" mass="43337">MTGDYHGDDSPTETTRRPGLLRRIRHIYAREGIAGLIGRLRYSFLLKPGMKPPPRLRAGAVVVVHQGSHDLSSLFRDRFGAAVSGSTGAHPSTIHLGVPQGPATASDVVVLMGSGPIPRNVKGAGLVISDDPGRIARLSAARQQVMAVSLPLDEPSLRRIDVLTGRRDPGSIDMSDAIRPALNRRVPRLCLTLPEHPTRATGFSDTDQLGMTMVNGLRYHPSWMGAAYSYRQIARALMSAGRTHALIAQDDMVPTVSFEHRIATAERYFVDSGADMLAGLVTDIDDSFRIRRVVCKDGMNFVHLNKGVGLVMNLFGPRALERIAHWRRHPSGEHGPVTIDRYLAASSNFDVVVPLPFLVGHRKDVNSTMWPFTNGRYSTLLAYSERRLSEMVATL</sequence>
<protein>
    <submittedName>
        <fullName evidence="1">Uncharacterized protein</fullName>
    </submittedName>
</protein>
<accession>A0ABT1MPC5</accession>
<gene>
    <name evidence="1" type="ORF">MLD63_06895</name>
</gene>
<organism evidence="1 2">
    <name type="scientific">Paracoccus albicereus</name>
    <dbReference type="NCBI Taxonomy" id="2922394"/>
    <lineage>
        <taxon>Bacteria</taxon>
        <taxon>Pseudomonadati</taxon>
        <taxon>Pseudomonadota</taxon>
        <taxon>Alphaproteobacteria</taxon>
        <taxon>Rhodobacterales</taxon>
        <taxon>Paracoccaceae</taxon>
        <taxon>Paracoccus</taxon>
    </lineage>
</organism>